<dbReference type="HOGENOM" id="CLU_3437475_0_0_1"/>
<reference evidence="1 2" key="3">
    <citation type="journal article" date="2006" name="Nature">
        <title>The DNA sequence and biological annotation of human chromosome 1.</title>
        <authorList>
            <person name="Gregory S.G."/>
            <person name="Barlow K.F."/>
            <person name="McLay K.E."/>
            <person name="Kaul R."/>
            <person name="Swarbreck D."/>
            <person name="Dunham A."/>
            <person name="Scott C.E."/>
            <person name="Howe K.L."/>
            <person name="Woodfine K."/>
            <person name="Spencer C.C."/>
            <person name="Jones M.C."/>
            <person name="Gillson C."/>
            <person name="Searle S."/>
            <person name="Zhou Y."/>
            <person name="Kokocinski F."/>
            <person name="McDonald L."/>
            <person name="Evans R."/>
            <person name="Phillips K."/>
            <person name="Atkinson A."/>
            <person name="Cooper R."/>
            <person name="Jones C."/>
            <person name="Hall R.E."/>
            <person name="Andrews T.D."/>
            <person name="Lloyd C."/>
            <person name="Ainscough R."/>
            <person name="Almeida J.P."/>
            <person name="Ambrose K.D."/>
            <person name="Anderson F."/>
            <person name="Andrew R.W."/>
            <person name="Ashwell R.I."/>
            <person name="Aubin K."/>
            <person name="Babbage A.K."/>
            <person name="Bagguley C.L."/>
            <person name="Bailey J."/>
            <person name="Beasley H."/>
            <person name="Bethel G."/>
            <person name="Bird C.P."/>
            <person name="Bray-Allen S."/>
            <person name="Brown J.Y."/>
            <person name="Brown A.J."/>
            <person name="Buckley D."/>
            <person name="Burton J."/>
            <person name="Bye J."/>
            <person name="Carder C."/>
            <person name="Chapman J.C."/>
            <person name="Clark S.Y."/>
            <person name="Clarke G."/>
            <person name="Clee C."/>
            <person name="Cobley V."/>
            <person name="Collier R.E."/>
            <person name="Corby N."/>
            <person name="Coville G.J."/>
            <person name="Davies J."/>
            <person name="Deadman R."/>
            <person name="Dunn M."/>
            <person name="Earthrowl M."/>
            <person name="Ellington A.G."/>
            <person name="Errington H."/>
            <person name="Frankish A."/>
            <person name="Frankland J."/>
            <person name="French L."/>
            <person name="Garner P."/>
            <person name="Garnett J."/>
            <person name="Gay L."/>
            <person name="Ghori M.R."/>
            <person name="Gibson R."/>
            <person name="Gilby L.M."/>
            <person name="Gillett W."/>
            <person name="Glithero R.J."/>
            <person name="Grafham D.V."/>
            <person name="Griffiths C."/>
            <person name="Griffiths-Jones S."/>
            <person name="Grocock R."/>
            <person name="Hammond S."/>
            <person name="Harrison E.S."/>
            <person name="Hart E."/>
            <person name="Haugen E."/>
            <person name="Heath P.D."/>
            <person name="Holmes S."/>
            <person name="Holt K."/>
            <person name="Howden P.J."/>
            <person name="Hunt A.R."/>
            <person name="Hunt S.E."/>
            <person name="Hunter G."/>
            <person name="Isherwood J."/>
            <person name="James R."/>
            <person name="Johnson C."/>
            <person name="Johnson D."/>
            <person name="Joy A."/>
            <person name="Kay M."/>
            <person name="Kershaw J.K."/>
            <person name="Kibukawa M."/>
            <person name="Kimberley A.M."/>
            <person name="King A."/>
            <person name="Knights A.J."/>
            <person name="Lad H."/>
            <person name="Laird G."/>
            <person name="Lawlor S."/>
            <person name="Leongamornlert D.A."/>
            <person name="Lloyd D.M."/>
            <person name="Loveland J."/>
            <person name="Lovell J."/>
            <person name="Lush M.J."/>
            <person name="Lyne R."/>
            <person name="Martin S."/>
            <person name="Mashreghi-Mohammadi M."/>
            <person name="Matthews L."/>
            <person name="Matthews N.S."/>
            <person name="McLaren S."/>
            <person name="Milne S."/>
            <person name="Mistry S."/>
            <person name="Moore M.J."/>
            <person name="Nickerson T."/>
            <person name="O'Dell C.N."/>
            <person name="Oliver K."/>
            <person name="Palmeiri A."/>
            <person name="Palmer S.A."/>
            <person name="Parker A."/>
            <person name="Patel D."/>
            <person name="Pearce A.V."/>
            <person name="Peck A.I."/>
            <person name="Pelan S."/>
            <person name="Phelps K."/>
            <person name="Phillimore B.J."/>
            <person name="Plumb R."/>
            <person name="Rajan J."/>
            <person name="Raymond C."/>
            <person name="Rouse G."/>
            <person name="Saenphimmachak C."/>
            <person name="Sehra H.K."/>
            <person name="Sheridan E."/>
            <person name="Shownkeen R."/>
            <person name="Sims S."/>
            <person name="Skuce C.D."/>
            <person name="Smith M."/>
            <person name="Steward C."/>
            <person name="Subramanian S."/>
            <person name="Sycamore N."/>
            <person name="Tracey A."/>
            <person name="Tromans A."/>
            <person name="Van Helmond Z."/>
            <person name="Wall M."/>
            <person name="Wallis J.M."/>
            <person name="White S."/>
            <person name="Whitehead S.L."/>
            <person name="Wilkinson J.E."/>
            <person name="Willey D.L."/>
            <person name="Williams H."/>
            <person name="Wilming L."/>
            <person name="Wray P.W."/>
            <person name="Wu Z."/>
            <person name="Coulson A."/>
            <person name="Vaudin M."/>
            <person name="Sulston J.E."/>
            <person name="Durbin R."/>
            <person name="Hubbard T."/>
            <person name="Wooster R."/>
            <person name="Dunham I."/>
            <person name="Carter N.P."/>
            <person name="McVean G."/>
            <person name="Ross M.T."/>
            <person name="Harrow J."/>
            <person name="Olson M.V."/>
            <person name="Beck S."/>
            <person name="Rogers J."/>
            <person name="Bentley D.R."/>
            <person name="Banerjee R."/>
            <person name="Bryant S.P."/>
            <person name="Burford D.C."/>
            <person name="Burrill W.D."/>
            <person name="Clegg S.M."/>
            <person name="Dhami P."/>
            <person name="Dovey O."/>
            <person name="Faulkner L.M."/>
            <person name="Gribble S.M."/>
            <person name="Langford C.F."/>
            <person name="Pandian R.D."/>
            <person name="Porter K.M."/>
            <person name="Prigmore E."/>
        </authorList>
    </citation>
    <scope>NUCLEOTIDE SEQUENCE [LARGE SCALE GENOMIC DNA]</scope>
</reference>
<sequence>MQDCVLVRVYGE</sequence>
<evidence type="ECO:0000313" key="1">
    <source>
        <dbReference type="Ensembl" id="ENSP00000394618.1"/>
    </source>
</evidence>
<dbReference type="OpenTargets" id="ENSG00000143845"/>
<dbReference type="Ensembl" id="ENST00000429525.1">
    <property type="protein sequence ID" value="ENSP00000394618.1"/>
    <property type="gene ID" value="ENSG00000143845.15"/>
</dbReference>
<dbReference type="OrthoDB" id="10267235at2759"/>
<reference evidence="1" key="4">
    <citation type="submission" date="2025-08" db="UniProtKB">
        <authorList>
            <consortium name="Ensembl"/>
        </authorList>
    </citation>
    <scope>IDENTIFICATION</scope>
</reference>
<dbReference type="GeneTree" id="ENSGT00950000182939"/>
<evidence type="ECO:0000313" key="2">
    <source>
        <dbReference type="Proteomes" id="UP000005640"/>
    </source>
</evidence>
<dbReference type="VEuPathDB" id="HostDB:ENSG00000143845"/>
<dbReference type="Proteomes" id="UP000005640">
    <property type="component" value="Chromosome 1"/>
</dbReference>
<dbReference type="HGNC" id="HGNC:25575">
    <property type="gene designation" value="ETNK2"/>
</dbReference>
<reference evidence="1 2" key="2">
    <citation type="journal article" date="2004" name="Nature">
        <title>Finishing the euchromatic sequence of the human genome.</title>
        <authorList>
            <consortium name="International Human Genome Sequencing Consortium"/>
        </authorList>
    </citation>
    <scope>NUCLEOTIDE SEQUENCE [LARGE SCALE GENOMIC DNA]</scope>
</reference>
<feature type="non-terminal residue" evidence="1">
    <location>
        <position position="12"/>
    </location>
</feature>
<gene>
    <name evidence="1" type="primary">ETNK2</name>
</gene>
<dbReference type="ChiTaRS" id="ETNK2">
    <property type="organism name" value="human"/>
</dbReference>
<name>B7ZC35_HUMAN</name>
<reference evidence="1" key="5">
    <citation type="submission" date="2025-09" db="UniProtKB">
        <authorList>
            <consortium name="Ensembl"/>
        </authorList>
    </citation>
    <scope>IDENTIFICATION</scope>
</reference>
<dbReference type="Antibodypedia" id="34553">
    <property type="antibodies" value="164 antibodies from 25 providers"/>
</dbReference>
<protein>
    <submittedName>
        <fullName evidence="1">Ethanolamine kinase 2</fullName>
    </submittedName>
</protein>
<dbReference type="UCSC" id="uc057oqi.1">
    <property type="organism name" value="human"/>
</dbReference>
<dbReference type="OMA" id="PMIWTKT"/>
<proteinExistence type="predicted"/>
<dbReference type="ExpressionAtlas" id="B7ZC35">
    <property type="expression patterns" value="baseline and differential"/>
</dbReference>
<organism evidence="1 2">
    <name type="scientific">Homo sapiens</name>
    <name type="common">Human</name>
    <dbReference type="NCBI Taxonomy" id="9606"/>
    <lineage>
        <taxon>Eukaryota</taxon>
        <taxon>Metazoa</taxon>
        <taxon>Chordata</taxon>
        <taxon>Craniata</taxon>
        <taxon>Vertebrata</taxon>
        <taxon>Euteleostomi</taxon>
        <taxon>Mammalia</taxon>
        <taxon>Eutheria</taxon>
        <taxon>Euarchontoglires</taxon>
        <taxon>Primates</taxon>
        <taxon>Haplorrhini</taxon>
        <taxon>Catarrhini</taxon>
        <taxon>Hominidae</taxon>
        <taxon>Homo</taxon>
    </lineage>
</organism>
<dbReference type="EMBL" id="AL592146">
    <property type="status" value="NOT_ANNOTATED_CDS"/>
    <property type="molecule type" value="Genomic_DNA"/>
</dbReference>
<dbReference type="Bgee" id="ENSG00000143845">
    <property type="expression patterns" value="Expressed in right testis and 118 other cell types or tissues"/>
</dbReference>
<keyword evidence="2" id="KW-1185">Reference proteome</keyword>
<reference evidence="1 2" key="1">
    <citation type="journal article" date="2001" name="Nature">
        <title>Initial sequencing and analysis of the human genome.</title>
        <authorList>
            <consortium name="International Human Genome Sequencing Consortium"/>
            <person name="Lander E.S."/>
            <person name="Linton L.M."/>
            <person name="Birren B."/>
            <person name="Nusbaum C."/>
            <person name="Zody M.C."/>
            <person name="Baldwin J."/>
            <person name="Devon K."/>
            <person name="Dewar K."/>
            <person name="Doyle M."/>
            <person name="FitzHugh W."/>
            <person name="Funke R."/>
            <person name="Gage D."/>
            <person name="Harris K."/>
            <person name="Heaford A."/>
            <person name="Howland J."/>
            <person name="Kann L."/>
            <person name="Lehoczky J."/>
            <person name="LeVine R."/>
            <person name="McEwan P."/>
            <person name="McKernan K."/>
            <person name="Meldrim J."/>
            <person name="Mesirov J.P."/>
            <person name="Miranda C."/>
            <person name="Morris W."/>
            <person name="Naylor J."/>
            <person name="Raymond C."/>
            <person name="Rosetti M."/>
            <person name="Santos R."/>
            <person name="Sheridan A."/>
            <person name="Sougnez C."/>
            <person name="Stange-Thomann N."/>
            <person name="Stojanovic N."/>
            <person name="Subramanian A."/>
            <person name="Wyman D."/>
            <person name="Rogers J."/>
            <person name="Sulston J."/>
            <person name="Ainscough R."/>
            <person name="Beck S."/>
            <person name="Bentley D."/>
            <person name="Burton J."/>
            <person name="Clee C."/>
            <person name="Carter N."/>
            <person name="Coulson A."/>
            <person name="Deadman R."/>
            <person name="Deloukas P."/>
            <person name="Dunham A."/>
            <person name="Dunham I."/>
            <person name="Durbin R."/>
            <person name="French L."/>
            <person name="Grafham D."/>
            <person name="Gregory S."/>
            <person name="Hubbard T."/>
            <person name="Humphray S."/>
            <person name="Hunt A."/>
            <person name="Jones M."/>
            <person name="Lloyd C."/>
            <person name="McMurray A."/>
            <person name="Matthews L."/>
            <person name="Mercer S."/>
            <person name="Milne S."/>
            <person name="Mullikin J.C."/>
            <person name="Mungall A."/>
            <person name="Plumb R."/>
            <person name="Ross M."/>
            <person name="Shownkeen R."/>
            <person name="Sims S."/>
            <person name="Waterston R.H."/>
            <person name="Wilson R.K."/>
            <person name="Hillier L.W."/>
            <person name="McPherson J.D."/>
            <person name="Marra M.A."/>
            <person name="Mardis E.R."/>
            <person name="Fulton L.A."/>
            <person name="Chinwalla A.T."/>
            <person name="Pepin K.H."/>
            <person name="Gish W.R."/>
            <person name="Chissoe S.L."/>
            <person name="Wendl M.C."/>
            <person name="Delehaunty K.D."/>
            <person name="Miner T.L."/>
            <person name="Delehaunty A."/>
            <person name="Kramer J.B."/>
            <person name="Cook L.L."/>
            <person name="Fulton R.S."/>
            <person name="Johnson D.L."/>
            <person name="Minx P.J."/>
            <person name="Clifton S.W."/>
            <person name="Hawkins T."/>
            <person name="Branscomb E."/>
            <person name="Predki P."/>
            <person name="Richardson P."/>
            <person name="Wenning S."/>
            <person name="Slezak T."/>
            <person name="Doggett N."/>
            <person name="Cheng J.F."/>
            <person name="Olsen A."/>
            <person name="Lucas S."/>
            <person name="Elkin C."/>
            <person name="Uberbacher E."/>
            <person name="Frazier M."/>
            <person name="Gibbs R.A."/>
            <person name="Muzny D.M."/>
            <person name="Scherer S.E."/>
            <person name="Bouck J.B."/>
            <person name="Sodergren E.J."/>
            <person name="Worley K.C."/>
            <person name="Rives C.M."/>
            <person name="Gorrell J.H."/>
            <person name="Metzker M.L."/>
            <person name="Naylor S.L."/>
            <person name="Kucherlapati R.S."/>
            <person name="Nelson D.L."/>
            <person name="Weinstock G.M."/>
            <person name="Sakaki Y."/>
            <person name="Fujiyama A."/>
            <person name="Hattori M."/>
            <person name="Yada T."/>
            <person name="Toyoda A."/>
            <person name="Itoh T."/>
            <person name="Kawagoe C."/>
            <person name="Watanabe H."/>
            <person name="Totoki Y."/>
            <person name="Taylor T."/>
            <person name="Weissenbach J."/>
            <person name="Heilig R."/>
            <person name="Saurin W."/>
            <person name="Artiguenave F."/>
            <person name="Brottier P."/>
            <person name="Bruls T."/>
            <person name="Pelletier E."/>
            <person name="Robert C."/>
            <person name="Wincker P."/>
            <person name="Smith D.R."/>
            <person name="Doucette-Stamm L."/>
            <person name="Rubenfield M."/>
            <person name="Weinstock K."/>
            <person name="Lee H.M."/>
            <person name="Dubois J."/>
            <person name="Rosenthal A."/>
            <person name="Platzer M."/>
            <person name="Nyakatura G."/>
            <person name="Taudien S."/>
            <person name="Rump A."/>
            <person name="Yang H."/>
            <person name="Yu J."/>
            <person name="Wang J."/>
            <person name="Huang G."/>
            <person name="Gu J."/>
            <person name="Hood L."/>
            <person name="Rowen L."/>
            <person name="Madan A."/>
            <person name="Qin S."/>
            <person name="Davis R.W."/>
            <person name="Federspiel N.A."/>
            <person name="Abola A.P."/>
            <person name="Proctor M.J."/>
            <person name="Myers R.M."/>
            <person name="Schmutz J."/>
            <person name="Dickson M."/>
            <person name="Grimwood J."/>
            <person name="Cox D.R."/>
            <person name="Olson M.V."/>
            <person name="Kaul R."/>
            <person name="Raymond C."/>
            <person name="Shimizu N."/>
            <person name="Kawasaki K."/>
            <person name="Minoshima S."/>
            <person name="Evans G.A."/>
            <person name="Athanasiou M."/>
            <person name="Schultz R."/>
            <person name="Roe B.A."/>
            <person name="Chen F."/>
            <person name="Pan H."/>
            <person name="Ramser J."/>
            <person name="Lehrach H."/>
            <person name="Reinhardt R."/>
            <person name="McCombie W.R."/>
            <person name="de la Bastide M."/>
            <person name="Dedhia N."/>
            <person name="Blocker H."/>
            <person name="Hornischer K."/>
            <person name="Nordsiek G."/>
            <person name="Agarwala R."/>
            <person name="Aravind L."/>
            <person name="Bailey J.A."/>
            <person name="Bateman A."/>
            <person name="Batzoglou S."/>
            <person name="Birney E."/>
            <person name="Bork P."/>
            <person name="Brown D.G."/>
            <person name="Burge C.B."/>
            <person name="Cerutti L."/>
            <person name="Chen H.C."/>
            <person name="Church D."/>
            <person name="Clamp M."/>
            <person name="Copley R.R."/>
            <person name="Doerks T."/>
            <person name="Eddy S.R."/>
            <person name="Eichler E.E."/>
            <person name="Furey T.S."/>
            <person name="Galagan J."/>
            <person name="Gilbert J.G."/>
            <person name="Harmon C."/>
            <person name="Hayashizaki Y."/>
            <person name="Haussler D."/>
            <person name="Hermjakob H."/>
            <person name="Hokamp K."/>
            <person name="Jang W."/>
            <person name="Johnson L.S."/>
            <person name="Jones T.A."/>
            <person name="Kasif S."/>
            <person name="Kaspryzk A."/>
            <person name="Kennedy S."/>
            <person name="Kent W.J."/>
            <person name="Kitts P."/>
            <person name="Koonin E.V."/>
            <person name="Korf I."/>
            <person name="Kulp D."/>
            <person name="Lancet D."/>
            <person name="Lowe T.M."/>
            <person name="McLysaght A."/>
            <person name="Mikkelsen T."/>
            <person name="Moran J.V."/>
            <person name="Mulder N."/>
            <person name="Pollara V.J."/>
            <person name="Ponting C.P."/>
            <person name="Schuler G."/>
            <person name="Schultz J."/>
            <person name="Slater G."/>
            <person name="Smit A.F."/>
            <person name="Stupka E."/>
            <person name="Szustakowski J."/>
            <person name="Thierry-Mieg D."/>
            <person name="Thierry-Mieg J."/>
            <person name="Wagner L."/>
            <person name="Wallis J."/>
            <person name="Wheeler R."/>
            <person name="Williams A."/>
            <person name="Wolf Y.I."/>
            <person name="Wolfe K.H."/>
            <person name="Yang S.P."/>
            <person name="Yeh R.F."/>
            <person name="Collins F."/>
            <person name="Guyer M.S."/>
            <person name="Peterson J."/>
            <person name="Felsenfeld A."/>
            <person name="Wetterstrand K.A."/>
            <person name="Patrinos A."/>
            <person name="Morgan M.J."/>
            <person name="de Jong P."/>
            <person name="Catanese J.J."/>
            <person name="Osoegawa K."/>
            <person name="Shizuya H."/>
            <person name="Choi S."/>
            <person name="Chen Y.J."/>
        </authorList>
    </citation>
    <scope>NUCLEOTIDE SEQUENCE [LARGE SCALE GENOMIC DNA]</scope>
</reference>
<accession>B7ZC35</accession>